<dbReference type="EMBL" id="GECZ01023189">
    <property type="protein sequence ID" value="JAS46580.1"/>
    <property type="molecule type" value="Transcribed_RNA"/>
</dbReference>
<feature type="region of interest" description="Disordered" evidence="1">
    <location>
        <begin position="1"/>
        <end position="31"/>
    </location>
</feature>
<accession>A0A1B6F8S7</accession>
<keyword evidence="2" id="KW-0812">Transmembrane</keyword>
<sequence length="134" mass="15226">PTFKRTEGKGEPEEQFTSASGSSSMRRSSTFKRTLRPLKGLNLRKFPFANIEFTVYILTLSCGLLAYTLACMHNADSDLTLSPYIAYTLLLLIAFILVMFTRIPSHRPEYLNLDYNSKTFKMPGLPLTPTFNIF</sequence>
<feature type="transmembrane region" description="Helical" evidence="2">
    <location>
        <begin position="53"/>
        <end position="75"/>
    </location>
</feature>
<feature type="non-terminal residue" evidence="3">
    <location>
        <position position="134"/>
    </location>
</feature>
<reference evidence="3" key="1">
    <citation type="submission" date="2015-11" db="EMBL/GenBank/DDBJ databases">
        <title>De novo transcriptome assembly of four potential Pierce s Disease insect vectors from Arizona vineyards.</title>
        <authorList>
            <person name="Tassone E.E."/>
        </authorList>
    </citation>
    <scope>NUCLEOTIDE SEQUENCE</scope>
</reference>
<proteinExistence type="predicted"/>
<protein>
    <submittedName>
        <fullName evidence="3">Uncharacterized protein</fullName>
    </submittedName>
</protein>
<organism evidence="3">
    <name type="scientific">Cuerna arida</name>
    <dbReference type="NCBI Taxonomy" id="1464854"/>
    <lineage>
        <taxon>Eukaryota</taxon>
        <taxon>Metazoa</taxon>
        <taxon>Ecdysozoa</taxon>
        <taxon>Arthropoda</taxon>
        <taxon>Hexapoda</taxon>
        <taxon>Insecta</taxon>
        <taxon>Pterygota</taxon>
        <taxon>Neoptera</taxon>
        <taxon>Paraneoptera</taxon>
        <taxon>Hemiptera</taxon>
        <taxon>Auchenorrhyncha</taxon>
        <taxon>Membracoidea</taxon>
        <taxon>Cicadellidae</taxon>
        <taxon>Cicadellinae</taxon>
        <taxon>Proconiini</taxon>
        <taxon>Cuerna</taxon>
    </lineage>
</organism>
<feature type="compositionally biased region" description="Low complexity" evidence="1">
    <location>
        <begin position="17"/>
        <end position="28"/>
    </location>
</feature>
<feature type="transmembrane region" description="Helical" evidence="2">
    <location>
        <begin position="81"/>
        <end position="100"/>
    </location>
</feature>
<evidence type="ECO:0000313" key="3">
    <source>
        <dbReference type="EMBL" id="JAS46580.1"/>
    </source>
</evidence>
<keyword evidence="2" id="KW-0472">Membrane</keyword>
<evidence type="ECO:0000256" key="2">
    <source>
        <dbReference type="SAM" id="Phobius"/>
    </source>
</evidence>
<dbReference type="AlphaFoldDB" id="A0A1B6F8S7"/>
<keyword evidence="2" id="KW-1133">Transmembrane helix</keyword>
<gene>
    <name evidence="3" type="ORF">g.14762</name>
</gene>
<evidence type="ECO:0000256" key="1">
    <source>
        <dbReference type="SAM" id="MobiDB-lite"/>
    </source>
</evidence>
<feature type="non-terminal residue" evidence="3">
    <location>
        <position position="1"/>
    </location>
</feature>
<feature type="compositionally biased region" description="Basic and acidic residues" evidence="1">
    <location>
        <begin position="1"/>
        <end position="12"/>
    </location>
</feature>
<name>A0A1B6F8S7_9HEMI</name>